<dbReference type="CDD" id="cd06225">
    <property type="entry name" value="HAMP"/>
    <property type="match status" value="1"/>
</dbReference>
<accession>A0A0F9NCH9</accession>
<evidence type="ECO:0000256" key="9">
    <source>
        <dbReference type="SAM" id="Phobius"/>
    </source>
</evidence>
<comment type="catalytic activity">
    <reaction evidence="1">
        <text>ATP + protein L-histidine = ADP + protein N-phospho-L-histidine.</text>
        <dbReference type="EC" id="2.7.13.3"/>
    </reaction>
</comment>
<keyword evidence="9" id="KW-0812">Transmembrane</keyword>
<dbReference type="Gene3D" id="1.10.287.130">
    <property type="match status" value="1"/>
</dbReference>
<sequence length="577" mass="65022">TLHYARQLSKGIRKQKLLNPESQGPLREFARNKLREFKLDEICIYLDDVELFAYLKSNLPLHDYRDLAPDIVKQAKLEETITSIESMGNGKMIRRGLSFDIPDMGRVLVVTGKFLPQNYTQRINNITSYVQRYRQLKVQKNPVKTFYIITLSFITLLIIFAASWIGFHLAQAITVPIEKLAQATKDVSKGNLDIKVDDPASGELGILIDSFNQMISDLKESHLNIAQKTSELEVRKKYIETILSNITTGVITLDAQGIITTINPSAREMLALPGKNIIGKSYKDILSLSKYGEISKSIELGMQKKYRFAAKEININFGAQDTALALSLSPLRQSSNKFSGMIVVLDNLTQLIEAQKIAAWKEVAQRVAHEIKNPLTPIQLSAERIIKHLKKKKEKSDEIIDDGAKTIVQEARTIKALVDEFSNFARMPKVHMQSTDIHDIIEQAVSLFKGLFKDIEFKALYSFRVPSPIQTDPEQMKRVFINILDNAVHAMNKKGEIKIQTSFVKKEQRVKIEIADSGHGISLKDKSKLFLPHFSTKKKGTGLGLAIVNQVINEHNGSINVENNHPHGTKFVIQIPA</sequence>
<dbReference type="InterPro" id="IPR003660">
    <property type="entry name" value="HAMP_dom"/>
</dbReference>
<dbReference type="InterPro" id="IPR005467">
    <property type="entry name" value="His_kinase_dom"/>
</dbReference>
<dbReference type="Pfam" id="PF00989">
    <property type="entry name" value="PAS"/>
    <property type="match status" value="1"/>
</dbReference>
<keyword evidence="9" id="KW-0472">Membrane</keyword>
<dbReference type="SMART" id="SM00387">
    <property type="entry name" value="HATPase_c"/>
    <property type="match status" value="1"/>
</dbReference>
<organism evidence="13">
    <name type="scientific">marine sediment metagenome</name>
    <dbReference type="NCBI Taxonomy" id="412755"/>
    <lineage>
        <taxon>unclassified sequences</taxon>
        <taxon>metagenomes</taxon>
        <taxon>ecological metagenomes</taxon>
    </lineage>
</organism>
<dbReference type="InterPro" id="IPR003594">
    <property type="entry name" value="HATPase_dom"/>
</dbReference>
<dbReference type="Pfam" id="PF00512">
    <property type="entry name" value="HisKA"/>
    <property type="match status" value="1"/>
</dbReference>
<dbReference type="PROSITE" id="PS50109">
    <property type="entry name" value="HIS_KIN"/>
    <property type="match status" value="1"/>
</dbReference>
<dbReference type="EMBL" id="LAZR01004320">
    <property type="protein sequence ID" value="KKN09667.1"/>
    <property type="molecule type" value="Genomic_DNA"/>
</dbReference>
<evidence type="ECO:0000256" key="7">
    <source>
        <dbReference type="ARBA" id="ARBA00022840"/>
    </source>
</evidence>
<dbReference type="Pfam" id="PF02518">
    <property type="entry name" value="HATPase_c"/>
    <property type="match status" value="1"/>
</dbReference>
<evidence type="ECO:0000259" key="12">
    <source>
        <dbReference type="PROSITE" id="PS50885"/>
    </source>
</evidence>
<dbReference type="Pfam" id="PF00672">
    <property type="entry name" value="HAMP"/>
    <property type="match status" value="1"/>
</dbReference>
<dbReference type="GO" id="GO:0006355">
    <property type="term" value="P:regulation of DNA-templated transcription"/>
    <property type="evidence" value="ECO:0007669"/>
    <property type="project" value="InterPro"/>
</dbReference>
<reference evidence="13" key="1">
    <citation type="journal article" date="2015" name="Nature">
        <title>Complex archaea that bridge the gap between prokaryotes and eukaryotes.</title>
        <authorList>
            <person name="Spang A."/>
            <person name="Saw J.H."/>
            <person name="Jorgensen S.L."/>
            <person name="Zaremba-Niedzwiedzka K."/>
            <person name="Martijn J."/>
            <person name="Lind A.E."/>
            <person name="van Eijk R."/>
            <person name="Schleper C."/>
            <person name="Guy L."/>
            <person name="Ettema T.J."/>
        </authorList>
    </citation>
    <scope>NUCLEOTIDE SEQUENCE</scope>
</reference>
<dbReference type="Gene3D" id="3.30.565.10">
    <property type="entry name" value="Histidine kinase-like ATPase, C-terminal domain"/>
    <property type="match status" value="1"/>
</dbReference>
<dbReference type="CDD" id="cd00130">
    <property type="entry name" value="PAS"/>
    <property type="match status" value="1"/>
</dbReference>
<dbReference type="CDD" id="cd00082">
    <property type="entry name" value="HisKA"/>
    <property type="match status" value="1"/>
</dbReference>
<evidence type="ECO:0000256" key="1">
    <source>
        <dbReference type="ARBA" id="ARBA00000085"/>
    </source>
</evidence>
<keyword evidence="4" id="KW-0808">Transferase</keyword>
<dbReference type="InterPro" id="IPR036097">
    <property type="entry name" value="HisK_dim/P_sf"/>
</dbReference>
<dbReference type="SUPFAM" id="SSF158472">
    <property type="entry name" value="HAMP domain-like"/>
    <property type="match status" value="1"/>
</dbReference>
<dbReference type="SMART" id="SM00388">
    <property type="entry name" value="HisKA"/>
    <property type="match status" value="1"/>
</dbReference>
<feature type="domain" description="HAMP" evidence="12">
    <location>
        <begin position="171"/>
        <end position="223"/>
    </location>
</feature>
<dbReference type="SUPFAM" id="SSF55874">
    <property type="entry name" value="ATPase domain of HSP90 chaperone/DNA topoisomerase II/histidine kinase"/>
    <property type="match status" value="1"/>
</dbReference>
<dbReference type="InterPro" id="IPR003661">
    <property type="entry name" value="HisK_dim/P_dom"/>
</dbReference>
<dbReference type="Gene3D" id="6.10.340.10">
    <property type="match status" value="1"/>
</dbReference>
<keyword evidence="7" id="KW-0067">ATP-binding</keyword>
<proteinExistence type="predicted"/>
<feature type="non-terminal residue" evidence="13">
    <location>
        <position position="1"/>
    </location>
</feature>
<dbReference type="SMART" id="SM00304">
    <property type="entry name" value="HAMP"/>
    <property type="match status" value="1"/>
</dbReference>
<feature type="transmembrane region" description="Helical" evidence="9">
    <location>
        <begin position="146"/>
        <end position="167"/>
    </location>
</feature>
<comment type="caution">
    <text evidence="13">The sequence shown here is derived from an EMBL/GenBank/DDBJ whole genome shotgun (WGS) entry which is preliminary data.</text>
</comment>
<dbReference type="InterPro" id="IPR013767">
    <property type="entry name" value="PAS_fold"/>
</dbReference>
<dbReference type="Gene3D" id="3.30.450.20">
    <property type="entry name" value="PAS domain"/>
    <property type="match status" value="1"/>
</dbReference>
<evidence type="ECO:0000256" key="6">
    <source>
        <dbReference type="ARBA" id="ARBA00022777"/>
    </source>
</evidence>
<dbReference type="SUPFAM" id="SSF55785">
    <property type="entry name" value="PYP-like sensor domain (PAS domain)"/>
    <property type="match status" value="1"/>
</dbReference>
<keyword evidence="8" id="KW-0902">Two-component regulatory system</keyword>
<dbReference type="GO" id="GO:0016020">
    <property type="term" value="C:membrane"/>
    <property type="evidence" value="ECO:0007669"/>
    <property type="project" value="InterPro"/>
</dbReference>
<evidence type="ECO:0000256" key="8">
    <source>
        <dbReference type="ARBA" id="ARBA00023012"/>
    </source>
</evidence>
<dbReference type="AlphaFoldDB" id="A0A0F9NCH9"/>
<dbReference type="PROSITE" id="PS50112">
    <property type="entry name" value="PAS"/>
    <property type="match status" value="1"/>
</dbReference>
<keyword evidence="9" id="KW-1133">Transmembrane helix</keyword>
<dbReference type="PANTHER" id="PTHR43065:SF42">
    <property type="entry name" value="TWO-COMPONENT SENSOR PPRA"/>
    <property type="match status" value="1"/>
</dbReference>
<evidence type="ECO:0000256" key="4">
    <source>
        <dbReference type="ARBA" id="ARBA00022679"/>
    </source>
</evidence>
<dbReference type="GO" id="GO:0005524">
    <property type="term" value="F:ATP binding"/>
    <property type="evidence" value="ECO:0007669"/>
    <property type="project" value="UniProtKB-KW"/>
</dbReference>
<keyword evidence="5" id="KW-0547">Nucleotide-binding</keyword>
<evidence type="ECO:0000259" key="10">
    <source>
        <dbReference type="PROSITE" id="PS50109"/>
    </source>
</evidence>
<feature type="domain" description="Histidine kinase" evidence="10">
    <location>
        <begin position="366"/>
        <end position="577"/>
    </location>
</feature>
<dbReference type="InterPro" id="IPR036890">
    <property type="entry name" value="HATPase_C_sf"/>
</dbReference>
<keyword evidence="3" id="KW-0597">Phosphoprotein</keyword>
<gene>
    <name evidence="13" type="ORF">LCGC14_1044280</name>
</gene>
<protein>
    <recommendedName>
        <fullName evidence="2">histidine kinase</fullName>
        <ecNumber evidence="2">2.7.13.3</ecNumber>
    </recommendedName>
</protein>
<dbReference type="PRINTS" id="PR00344">
    <property type="entry name" value="BCTRLSENSOR"/>
</dbReference>
<evidence type="ECO:0000256" key="3">
    <source>
        <dbReference type="ARBA" id="ARBA00022553"/>
    </source>
</evidence>
<dbReference type="InterPro" id="IPR000014">
    <property type="entry name" value="PAS"/>
</dbReference>
<dbReference type="InterPro" id="IPR004358">
    <property type="entry name" value="Sig_transdc_His_kin-like_C"/>
</dbReference>
<evidence type="ECO:0000256" key="5">
    <source>
        <dbReference type="ARBA" id="ARBA00022741"/>
    </source>
</evidence>
<keyword evidence="6" id="KW-0418">Kinase</keyword>
<dbReference type="GO" id="GO:0000155">
    <property type="term" value="F:phosphorelay sensor kinase activity"/>
    <property type="evidence" value="ECO:0007669"/>
    <property type="project" value="InterPro"/>
</dbReference>
<evidence type="ECO:0000313" key="13">
    <source>
        <dbReference type="EMBL" id="KKN09667.1"/>
    </source>
</evidence>
<feature type="domain" description="PAS" evidence="11">
    <location>
        <begin position="235"/>
        <end position="305"/>
    </location>
</feature>
<name>A0A0F9NCH9_9ZZZZ</name>
<dbReference type="PANTHER" id="PTHR43065">
    <property type="entry name" value="SENSOR HISTIDINE KINASE"/>
    <property type="match status" value="1"/>
</dbReference>
<dbReference type="SMART" id="SM00091">
    <property type="entry name" value="PAS"/>
    <property type="match status" value="1"/>
</dbReference>
<dbReference type="EC" id="2.7.13.3" evidence="2"/>
<evidence type="ECO:0000256" key="2">
    <source>
        <dbReference type="ARBA" id="ARBA00012438"/>
    </source>
</evidence>
<dbReference type="SUPFAM" id="SSF47384">
    <property type="entry name" value="Homodimeric domain of signal transducing histidine kinase"/>
    <property type="match status" value="1"/>
</dbReference>
<dbReference type="PROSITE" id="PS50885">
    <property type="entry name" value="HAMP"/>
    <property type="match status" value="1"/>
</dbReference>
<dbReference type="InterPro" id="IPR035965">
    <property type="entry name" value="PAS-like_dom_sf"/>
</dbReference>
<evidence type="ECO:0000259" key="11">
    <source>
        <dbReference type="PROSITE" id="PS50112"/>
    </source>
</evidence>